<dbReference type="Proteomes" id="UP000832034">
    <property type="component" value="Chromosome"/>
</dbReference>
<proteinExistence type="predicted"/>
<evidence type="ECO:0000313" key="3">
    <source>
        <dbReference type="Proteomes" id="UP000832034"/>
    </source>
</evidence>
<keyword evidence="3" id="KW-1185">Reference proteome</keyword>
<name>A0ABY4EA63_VITST</name>
<accession>A0ABY4EA63</accession>
<evidence type="ECO:0000313" key="2">
    <source>
        <dbReference type="EMBL" id="UOO92647.1"/>
    </source>
</evidence>
<dbReference type="RefSeq" id="WP_019957997.1">
    <property type="nucleotide sequence ID" value="NZ_CP091512.1"/>
</dbReference>
<gene>
    <name evidence="2" type="ORF">LVJ81_00945</name>
</gene>
<dbReference type="EMBL" id="CP091512">
    <property type="protein sequence ID" value="UOO92647.1"/>
    <property type="molecule type" value="Genomic_DNA"/>
</dbReference>
<evidence type="ECO:0008006" key="4">
    <source>
        <dbReference type="Google" id="ProtNLM"/>
    </source>
</evidence>
<reference evidence="2" key="2">
    <citation type="journal article" date="2022" name="Res Sq">
        <title>Evolution of multicellular longitudinally dividing oral cavity symbionts (Neisseriaceae).</title>
        <authorList>
            <person name="Nyongesa S."/>
            <person name="Weber P."/>
            <person name="Bernet E."/>
            <person name="Pullido F."/>
            <person name="Nieckarz M."/>
            <person name="Delaby M."/>
            <person name="Nieves C."/>
            <person name="Viehboeck T."/>
            <person name="Krause N."/>
            <person name="Rivera-Millot A."/>
            <person name="Nakamura A."/>
            <person name="Vischer N."/>
            <person name="VanNieuwenhze M."/>
            <person name="Brun Y."/>
            <person name="Cava F."/>
            <person name="Bulgheresi S."/>
            <person name="Veyrier F."/>
        </authorList>
    </citation>
    <scope>NUCLEOTIDE SEQUENCE</scope>
    <source>
        <strain evidence="2">SAG 1488-6</strain>
    </source>
</reference>
<evidence type="ECO:0000256" key="1">
    <source>
        <dbReference type="SAM" id="SignalP"/>
    </source>
</evidence>
<feature type="chain" id="PRO_5045778686" description="Lysozyme inhibitor LprI N-terminal domain-containing protein" evidence="1">
    <location>
        <begin position="20"/>
        <end position="142"/>
    </location>
</feature>
<sequence length="142" mass="15920">MKQILAAGVLMVATAFAQAQNYNNGEDLSRFVTSEAFGKMSAAELKPIQKKVQAHLDKCVAATVKHLQQDSKSHDGVTAAMVQKHYQVWVPYYKTGCEIYAAEHEEEAQSRANLQMRCEVFSQSSFYSNLLAYQHKPLESCQ</sequence>
<keyword evidence="1" id="KW-0732">Signal</keyword>
<reference evidence="2" key="1">
    <citation type="submission" date="2021-12" db="EMBL/GenBank/DDBJ databases">
        <authorList>
            <person name="Veyrier F.J."/>
        </authorList>
    </citation>
    <scope>NUCLEOTIDE SEQUENCE</scope>
    <source>
        <strain evidence="2">SAG 1488-6</strain>
    </source>
</reference>
<protein>
    <recommendedName>
        <fullName evidence="4">Lysozyme inhibitor LprI N-terminal domain-containing protein</fullName>
    </recommendedName>
</protein>
<feature type="signal peptide" evidence="1">
    <location>
        <begin position="1"/>
        <end position="19"/>
    </location>
</feature>
<organism evidence="2 3">
    <name type="scientific">Vitreoscilla stercoraria</name>
    <dbReference type="NCBI Taxonomy" id="61"/>
    <lineage>
        <taxon>Bacteria</taxon>
        <taxon>Pseudomonadati</taxon>
        <taxon>Pseudomonadota</taxon>
        <taxon>Betaproteobacteria</taxon>
        <taxon>Neisseriales</taxon>
        <taxon>Neisseriaceae</taxon>
        <taxon>Vitreoscilla</taxon>
    </lineage>
</organism>